<proteinExistence type="predicted"/>
<reference evidence="1 2" key="1">
    <citation type="submission" date="2015-09" db="EMBL/GenBank/DDBJ databases">
        <title>Bacillus cereus food isolates.</title>
        <authorList>
            <person name="Boekhorst J."/>
        </authorList>
    </citation>
    <scope>NUCLEOTIDE SEQUENCE [LARGE SCALE GENOMIC DNA]</scope>
    <source>
        <strain evidence="1 2">B4088</strain>
    </source>
</reference>
<comment type="caution">
    <text evidence="1">The sequence shown here is derived from an EMBL/GenBank/DDBJ whole genome shotgun (WGS) entry which is preliminary data.</text>
</comment>
<dbReference type="AlphaFoldDB" id="A0A164L9X8"/>
<dbReference type="Proteomes" id="UP000076482">
    <property type="component" value="Unassembled WGS sequence"/>
</dbReference>
<organism evidence="1 2">
    <name type="scientific">Bacillus cereus</name>
    <dbReference type="NCBI Taxonomy" id="1396"/>
    <lineage>
        <taxon>Bacteria</taxon>
        <taxon>Bacillati</taxon>
        <taxon>Bacillota</taxon>
        <taxon>Bacilli</taxon>
        <taxon>Bacillales</taxon>
        <taxon>Bacillaceae</taxon>
        <taxon>Bacillus</taxon>
        <taxon>Bacillus cereus group</taxon>
    </lineage>
</organism>
<dbReference type="SUPFAM" id="SSF143100">
    <property type="entry name" value="TTHA1013/TTHA0281-like"/>
    <property type="match status" value="1"/>
</dbReference>
<dbReference type="RefSeq" id="WP_063262847.1">
    <property type="nucleotide sequence ID" value="NZ_LJKE01000104.1"/>
</dbReference>
<evidence type="ECO:0000313" key="1">
    <source>
        <dbReference type="EMBL" id="KZD55587.1"/>
    </source>
</evidence>
<dbReference type="InterPro" id="IPR035069">
    <property type="entry name" value="TTHA1013/TTHA0281-like"/>
</dbReference>
<dbReference type="PATRIC" id="fig|1396.535.peg.5884"/>
<evidence type="ECO:0008006" key="3">
    <source>
        <dbReference type="Google" id="ProtNLM"/>
    </source>
</evidence>
<name>A0A164L9X8_BACCE</name>
<accession>A0A164L9X8</accession>
<gene>
    <name evidence="1" type="ORF">B4088_5332</name>
</gene>
<dbReference type="Gene3D" id="3.30.160.250">
    <property type="match status" value="1"/>
</dbReference>
<dbReference type="EMBL" id="LJKE01000104">
    <property type="protein sequence ID" value="KZD55587.1"/>
    <property type="molecule type" value="Genomic_DNA"/>
</dbReference>
<protein>
    <recommendedName>
        <fullName evidence="3">Type II toxin-antitoxin system HicB family antitoxin</fullName>
    </recommendedName>
</protein>
<evidence type="ECO:0000313" key="2">
    <source>
        <dbReference type="Proteomes" id="UP000076482"/>
    </source>
</evidence>
<sequence>MKEQYFYPSVIRFDGEKYEARFPDFKDCRATGLNRDEILRKAKRVLGEYLFKLESEKLVLPEPSDIHSIAVQKNEMIFVLDIHMPLYRVNDRDLAIKKTVTIPAWLNNVALENEVNFSRVLQEALKKELKDRGLKLHDPSSNL</sequence>